<protein>
    <submittedName>
        <fullName evidence="2">Transposase, ISlin1</fullName>
    </submittedName>
</protein>
<dbReference type="AlphaFoldDB" id="T1BZK7"/>
<accession>T1BZK7</accession>
<comment type="caution">
    <text evidence="2">The sequence shown here is derived from an EMBL/GenBank/DDBJ whole genome shotgun (WGS) entry which is preliminary data.</text>
</comment>
<dbReference type="GO" id="GO:0006313">
    <property type="term" value="P:DNA transposition"/>
    <property type="evidence" value="ECO:0007669"/>
    <property type="project" value="InterPro"/>
</dbReference>
<gene>
    <name evidence="2" type="ORF">B1B_02286</name>
</gene>
<dbReference type="EMBL" id="AUZY01001349">
    <property type="protein sequence ID" value="EQD75142.1"/>
    <property type="molecule type" value="Genomic_DNA"/>
</dbReference>
<dbReference type="GO" id="GO:0004803">
    <property type="term" value="F:transposase activity"/>
    <property type="evidence" value="ECO:0007669"/>
    <property type="project" value="InterPro"/>
</dbReference>
<dbReference type="InterPro" id="IPR003346">
    <property type="entry name" value="Transposase_20"/>
</dbReference>
<name>T1BZK7_9ZZZZ</name>
<feature type="domain" description="Transposase IS116/IS110/IS902 C-terminal" evidence="1">
    <location>
        <begin position="1"/>
        <end position="65"/>
    </location>
</feature>
<evidence type="ECO:0000259" key="1">
    <source>
        <dbReference type="Pfam" id="PF02371"/>
    </source>
</evidence>
<reference evidence="2" key="2">
    <citation type="journal article" date="2014" name="ISME J.">
        <title>Microbial stratification in low pH oxic and suboxic macroscopic growths along an acid mine drainage.</title>
        <authorList>
            <person name="Mendez-Garcia C."/>
            <person name="Mesa V."/>
            <person name="Sprenger R.R."/>
            <person name="Richter M."/>
            <person name="Diez M.S."/>
            <person name="Solano J."/>
            <person name="Bargiela R."/>
            <person name="Golyshina O.V."/>
            <person name="Manteca A."/>
            <person name="Ramos J.L."/>
            <person name="Gallego J.R."/>
            <person name="Llorente I."/>
            <person name="Martins Dos Santos V.A."/>
            <person name="Jensen O.N."/>
            <person name="Pelaez A.I."/>
            <person name="Sanchez J."/>
            <person name="Ferrer M."/>
        </authorList>
    </citation>
    <scope>NUCLEOTIDE SEQUENCE</scope>
</reference>
<organism evidence="2">
    <name type="scientific">mine drainage metagenome</name>
    <dbReference type="NCBI Taxonomy" id="410659"/>
    <lineage>
        <taxon>unclassified sequences</taxon>
        <taxon>metagenomes</taxon>
        <taxon>ecological metagenomes</taxon>
    </lineage>
</organism>
<feature type="non-terminal residue" evidence="2">
    <location>
        <position position="150"/>
    </location>
</feature>
<proteinExistence type="predicted"/>
<reference evidence="2" key="1">
    <citation type="submission" date="2013-08" db="EMBL/GenBank/DDBJ databases">
        <authorList>
            <person name="Mendez C."/>
            <person name="Richter M."/>
            <person name="Ferrer M."/>
            <person name="Sanchez J."/>
        </authorList>
    </citation>
    <scope>NUCLEOTIDE SEQUENCE</scope>
</reference>
<dbReference type="PANTHER" id="PTHR33055">
    <property type="entry name" value="TRANSPOSASE FOR INSERTION SEQUENCE ELEMENT IS1111A"/>
    <property type="match status" value="1"/>
</dbReference>
<dbReference type="Pfam" id="PF02371">
    <property type="entry name" value="Transposase_20"/>
    <property type="match status" value="1"/>
</dbReference>
<dbReference type="GO" id="GO:0003677">
    <property type="term" value="F:DNA binding"/>
    <property type="evidence" value="ECO:0007669"/>
    <property type="project" value="InterPro"/>
</dbReference>
<evidence type="ECO:0000313" key="2">
    <source>
        <dbReference type="EMBL" id="EQD75142.1"/>
    </source>
</evidence>
<sequence>AIMAEIGEVERFPNKRNLASYAGLVPRADNSGEKVSQHRGVKGGDRVLKRFLCLAVQGIIRTQRESTIGHFYDKKAKQIGAAKAQVAAARKLSAVIWHMLTYQHPYTEQDEGLSGRKAQNLGRVAQRPSMAMSASELEQEAEQLLTKADV</sequence>
<dbReference type="PANTHER" id="PTHR33055:SF13">
    <property type="entry name" value="TRANSPOSASE"/>
    <property type="match status" value="1"/>
</dbReference>
<dbReference type="InterPro" id="IPR047650">
    <property type="entry name" value="Transpos_IS110"/>
</dbReference>
<feature type="non-terminal residue" evidence="2">
    <location>
        <position position="1"/>
    </location>
</feature>